<evidence type="ECO:0000313" key="2">
    <source>
        <dbReference type="Proteomes" id="UP000886998"/>
    </source>
</evidence>
<dbReference type="EMBL" id="BMAV01022334">
    <property type="protein sequence ID" value="GFY77160.1"/>
    <property type="molecule type" value="Genomic_DNA"/>
</dbReference>
<proteinExistence type="predicted"/>
<dbReference type="Proteomes" id="UP000886998">
    <property type="component" value="Unassembled WGS sequence"/>
</dbReference>
<dbReference type="AlphaFoldDB" id="A0A8X6YU51"/>
<sequence>MFAPCCGPPTSYYMWPHQQLPNLWTRPMPTVTSTLPAPTKPCPMHDLTPKKVHEKLQRACSAPKPLSGKKKGSKIFVHSIIIFYVIHIPDTRLSFFEISDYPFSLSLKLSPRNIPVILG</sequence>
<gene>
    <name evidence="1" type="primary">Wdr47_0</name>
    <name evidence="1" type="ORF">TNIN_146241</name>
</gene>
<name>A0A8X6YU51_9ARAC</name>
<keyword evidence="2" id="KW-1185">Reference proteome</keyword>
<accession>A0A8X6YU51</accession>
<comment type="caution">
    <text evidence="1">The sequence shown here is derived from an EMBL/GenBank/DDBJ whole genome shotgun (WGS) entry which is preliminary data.</text>
</comment>
<reference evidence="1" key="1">
    <citation type="submission" date="2020-08" db="EMBL/GenBank/DDBJ databases">
        <title>Multicomponent nature underlies the extraordinary mechanical properties of spider dragline silk.</title>
        <authorList>
            <person name="Kono N."/>
            <person name="Nakamura H."/>
            <person name="Mori M."/>
            <person name="Yoshida Y."/>
            <person name="Ohtoshi R."/>
            <person name="Malay A.D."/>
            <person name="Moran D.A.P."/>
            <person name="Tomita M."/>
            <person name="Numata K."/>
            <person name="Arakawa K."/>
        </authorList>
    </citation>
    <scope>NUCLEOTIDE SEQUENCE</scope>
</reference>
<evidence type="ECO:0000313" key="1">
    <source>
        <dbReference type="EMBL" id="GFY77160.1"/>
    </source>
</evidence>
<organism evidence="1 2">
    <name type="scientific">Trichonephila inaurata madagascariensis</name>
    <dbReference type="NCBI Taxonomy" id="2747483"/>
    <lineage>
        <taxon>Eukaryota</taxon>
        <taxon>Metazoa</taxon>
        <taxon>Ecdysozoa</taxon>
        <taxon>Arthropoda</taxon>
        <taxon>Chelicerata</taxon>
        <taxon>Arachnida</taxon>
        <taxon>Araneae</taxon>
        <taxon>Araneomorphae</taxon>
        <taxon>Entelegynae</taxon>
        <taxon>Araneoidea</taxon>
        <taxon>Nephilidae</taxon>
        <taxon>Trichonephila</taxon>
        <taxon>Trichonephila inaurata</taxon>
    </lineage>
</organism>
<protein>
    <submittedName>
        <fullName evidence="1">WD repeat-containing protein 47</fullName>
    </submittedName>
</protein>